<dbReference type="InterPro" id="IPR000859">
    <property type="entry name" value="CUB_dom"/>
</dbReference>
<evidence type="ECO:0000313" key="6">
    <source>
        <dbReference type="RefSeq" id="XP_018495736.1"/>
    </source>
</evidence>
<dbReference type="KEGG" id="goe:108864479"/>
<dbReference type="PROSITE" id="PS01180">
    <property type="entry name" value="CUB"/>
    <property type="match status" value="2"/>
</dbReference>
<feature type="domain" description="CUB" evidence="4">
    <location>
        <begin position="229"/>
        <end position="366"/>
    </location>
</feature>
<evidence type="ECO:0000259" key="4">
    <source>
        <dbReference type="PROSITE" id="PS01180"/>
    </source>
</evidence>
<dbReference type="AlphaFoldDB" id="A0AAJ7L6Q9"/>
<name>A0AAJ7L6Q9_9ACAR</name>
<proteinExistence type="predicted"/>
<keyword evidence="5" id="KW-1185">Reference proteome</keyword>
<dbReference type="RefSeq" id="XP_018495736.1">
    <property type="nucleotide sequence ID" value="XM_018640220.1"/>
</dbReference>
<keyword evidence="1" id="KW-1015">Disulfide bond</keyword>
<reference evidence="6" key="1">
    <citation type="submission" date="2025-08" db="UniProtKB">
        <authorList>
            <consortium name="RefSeq"/>
        </authorList>
    </citation>
    <scope>IDENTIFICATION</scope>
</reference>
<sequence>MAPPRLLVNIVMAAVTIGVSVTQSDSMSFGVPRRQARLFSGFDILQFEHTPCKYDSRRNGTCMQGAECTAAGGDFNTTNTCNFIQGQTFGVCCLVSRSCGGVIQTNNSYFVNPEFPDFTVNSQSCDVTVIPKRGTCYVRLQFDNFTIHDPVEGSCVADQFFVPQAEIEAPMLCGRNNDTHMYLYVKDFGEKQNITLRFNLGEWNGDRKWQINVAFIECNKDWTPGDRSCMQYFMERTDTIRSFNYHQHDPEKSAMLAGLDYTVCVRQALRRCYISWTSEFFSLSAGNKTTEVGGTCNQNYVIINQGFDSKKRVSFDRYCGQVLGANNNSSKASAVLSSARPYHLRVRTSTNSTSLGKGFLMRYSQLQCLNKWVITHHD</sequence>
<dbReference type="InterPro" id="IPR035914">
    <property type="entry name" value="Sperma_CUB_dom_sf"/>
</dbReference>
<organism evidence="5 6">
    <name type="scientific">Galendromus occidentalis</name>
    <name type="common">western predatory mite</name>
    <dbReference type="NCBI Taxonomy" id="34638"/>
    <lineage>
        <taxon>Eukaryota</taxon>
        <taxon>Metazoa</taxon>
        <taxon>Ecdysozoa</taxon>
        <taxon>Arthropoda</taxon>
        <taxon>Chelicerata</taxon>
        <taxon>Arachnida</taxon>
        <taxon>Acari</taxon>
        <taxon>Parasitiformes</taxon>
        <taxon>Mesostigmata</taxon>
        <taxon>Gamasina</taxon>
        <taxon>Phytoseioidea</taxon>
        <taxon>Phytoseiidae</taxon>
        <taxon>Typhlodrominae</taxon>
        <taxon>Galendromus</taxon>
    </lineage>
</organism>
<dbReference type="Proteomes" id="UP000694867">
    <property type="component" value="Unplaced"/>
</dbReference>
<evidence type="ECO:0000256" key="2">
    <source>
        <dbReference type="PROSITE-ProRule" id="PRU00059"/>
    </source>
</evidence>
<feature type="chain" id="PRO_5042572487" evidence="3">
    <location>
        <begin position="19"/>
        <end position="378"/>
    </location>
</feature>
<evidence type="ECO:0000256" key="1">
    <source>
        <dbReference type="ARBA" id="ARBA00023157"/>
    </source>
</evidence>
<keyword evidence="3" id="KW-0732">Signal</keyword>
<dbReference type="SUPFAM" id="SSF49854">
    <property type="entry name" value="Spermadhesin, CUB domain"/>
    <property type="match status" value="2"/>
</dbReference>
<dbReference type="InterPro" id="IPR058698">
    <property type="entry name" value="CUB_metazoa"/>
</dbReference>
<feature type="signal peptide" evidence="3">
    <location>
        <begin position="1"/>
        <end position="18"/>
    </location>
</feature>
<dbReference type="PANTHER" id="PTHR33236:SF5">
    <property type="entry name" value="CUB DOMAIN-CONTAINING PROTEIN"/>
    <property type="match status" value="1"/>
</dbReference>
<evidence type="ECO:0000313" key="5">
    <source>
        <dbReference type="Proteomes" id="UP000694867"/>
    </source>
</evidence>
<dbReference type="PANTHER" id="PTHR33236">
    <property type="entry name" value="INTRAFLAGELLAR TRANSPORT PROTEIN 122 FAMILY PROTEIN-RELATED"/>
    <property type="match status" value="1"/>
</dbReference>
<evidence type="ECO:0000256" key="3">
    <source>
        <dbReference type="SAM" id="SignalP"/>
    </source>
</evidence>
<dbReference type="GeneID" id="108864479"/>
<comment type="caution">
    <text evidence="2">Lacks conserved residue(s) required for the propagation of feature annotation.</text>
</comment>
<dbReference type="Pfam" id="PF26080">
    <property type="entry name" value="CUB_animal"/>
    <property type="match status" value="1"/>
</dbReference>
<gene>
    <name evidence="6" type="primary">LOC108864479</name>
</gene>
<accession>A0AAJ7L6Q9</accession>
<dbReference type="Gene3D" id="2.60.120.290">
    <property type="entry name" value="Spermadhesin, CUB domain"/>
    <property type="match status" value="2"/>
</dbReference>
<protein>
    <submittedName>
        <fullName evidence="6">Uncharacterized protein LOC108864479</fullName>
    </submittedName>
</protein>
<feature type="domain" description="CUB" evidence="4">
    <location>
        <begin position="99"/>
        <end position="216"/>
    </location>
</feature>